<organism evidence="3 4">
    <name type="scientific">Nelumbo nucifera</name>
    <name type="common">Sacred lotus</name>
    <dbReference type="NCBI Taxonomy" id="4432"/>
    <lineage>
        <taxon>Eukaryota</taxon>
        <taxon>Viridiplantae</taxon>
        <taxon>Streptophyta</taxon>
        <taxon>Embryophyta</taxon>
        <taxon>Tracheophyta</taxon>
        <taxon>Spermatophyta</taxon>
        <taxon>Magnoliopsida</taxon>
        <taxon>Proteales</taxon>
        <taxon>Nelumbonaceae</taxon>
        <taxon>Nelumbo</taxon>
    </lineage>
</organism>
<dbReference type="InterPro" id="IPR035940">
    <property type="entry name" value="CAP_sf"/>
</dbReference>
<evidence type="ECO:0000313" key="4">
    <source>
        <dbReference type="Proteomes" id="UP000607653"/>
    </source>
</evidence>
<protein>
    <recommendedName>
        <fullName evidence="2">SCP domain-containing protein</fullName>
    </recommendedName>
</protein>
<dbReference type="EMBL" id="DUZY01000002">
    <property type="protein sequence ID" value="DAD27642.1"/>
    <property type="molecule type" value="Genomic_DNA"/>
</dbReference>
<dbReference type="Gene3D" id="3.40.33.10">
    <property type="entry name" value="CAP"/>
    <property type="match status" value="1"/>
</dbReference>
<dbReference type="FunFam" id="3.40.33.10:FF:000004">
    <property type="entry name" value="CAP, cysteine-rich secretory protein, antigen 5"/>
    <property type="match status" value="1"/>
</dbReference>
<dbReference type="Pfam" id="PF00078">
    <property type="entry name" value="RVT_1"/>
    <property type="match status" value="1"/>
</dbReference>
<evidence type="ECO:0000259" key="2">
    <source>
        <dbReference type="SMART" id="SM00198"/>
    </source>
</evidence>
<dbReference type="PANTHER" id="PTHR19446">
    <property type="entry name" value="REVERSE TRANSCRIPTASES"/>
    <property type="match status" value="1"/>
</dbReference>
<dbReference type="CDD" id="cd05381">
    <property type="entry name" value="CAP_PR-1"/>
    <property type="match status" value="1"/>
</dbReference>
<evidence type="ECO:0000313" key="3">
    <source>
        <dbReference type="EMBL" id="DAD27642.1"/>
    </source>
</evidence>
<reference evidence="3 4" key="1">
    <citation type="journal article" date="2020" name="Mol. Biol. Evol.">
        <title>Distinct Expression and Methylation Patterns for Genes with Different Fates following a Single Whole-Genome Duplication in Flowering Plants.</title>
        <authorList>
            <person name="Shi T."/>
            <person name="Rahmani R.S."/>
            <person name="Gugger P.F."/>
            <person name="Wang M."/>
            <person name="Li H."/>
            <person name="Zhang Y."/>
            <person name="Li Z."/>
            <person name="Wang Q."/>
            <person name="Van de Peer Y."/>
            <person name="Marchal K."/>
            <person name="Chen J."/>
        </authorList>
    </citation>
    <scope>NUCLEOTIDE SEQUENCE [LARGE SCALE GENOMIC DNA]</scope>
    <source>
        <tissue evidence="3">Leaf</tissue>
    </source>
</reference>
<dbReference type="InterPro" id="IPR001283">
    <property type="entry name" value="CRISP-related"/>
</dbReference>
<dbReference type="CDD" id="cd01650">
    <property type="entry name" value="RT_nLTR_like"/>
    <property type="match status" value="1"/>
</dbReference>
<dbReference type="InterPro" id="IPR014044">
    <property type="entry name" value="CAP_dom"/>
</dbReference>
<dbReference type="SMART" id="SM00198">
    <property type="entry name" value="SCP"/>
    <property type="match status" value="1"/>
</dbReference>
<feature type="domain" description="SCP" evidence="2">
    <location>
        <begin position="53"/>
        <end position="180"/>
    </location>
</feature>
<dbReference type="AlphaFoldDB" id="A0A822Y5Y1"/>
<dbReference type="Proteomes" id="UP000607653">
    <property type="component" value="Unassembled WGS sequence"/>
</dbReference>
<dbReference type="PRINTS" id="PR00837">
    <property type="entry name" value="V5TPXLIKE"/>
</dbReference>
<dbReference type="SUPFAM" id="SSF55797">
    <property type="entry name" value="PR-1-like"/>
    <property type="match status" value="1"/>
</dbReference>
<dbReference type="InterPro" id="IPR000477">
    <property type="entry name" value="RT_dom"/>
</dbReference>
<sequence>MEIKQLQSCSRLLGTFLVLSFSLAALASADSTTLEASMTARSSRRALISTPADVVQQFLMPHNRERTKLGLPPLQWSEKLASYASWWANQRKGDCALIHSNTNYGENIFWGSGKDWKPADAVDEWAAEKQYYDYKMNTCVQHQDCLHYTQIIWRQSLPEALLIASVGAFDGGSESGDWCKPPFLILLKIEVPSFEEVKDALFSIGPLKALGSDGLLPAIFFQRSWNEIGSDLVKFVQQIFITPETVTEANVTLIVLIPKKDSLQTVKDLCPIRLTNVIYKVVVKIIVNRLKQYLDTMLTPYQSAFTPRRQIYDNRIIASDVVHTLSHMQGKHGGFILKLDLAKAYDKIELSFLEWCLKRRGFSAHFCKLIMCCIASSSFSILLNGEKSERFTPESCPLSPYLFILCTNVLSRMLDKQLQVGDLHGIKFGRSNIKINHLLFANGLLIFGRSSP</sequence>
<accession>A0A822Y5Y1</accession>
<comment type="caution">
    <text evidence="3">The sequence shown here is derived from an EMBL/GenBank/DDBJ whole genome shotgun (WGS) entry which is preliminary data.</text>
</comment>
<feature type="signal peptide" evidence="1">
    <location>
        <begin position="1"/>
        <end position="29"/>
    </location>
</feature>
<dbReference type="Pfam" id="PF00188">
    <property type="entry name" value="CAP"/>
    <property type="match status" value="1"/>
</dbReference>
<evidence type="ECO:0000256" key="1">
    <source>
        <dbReference type="SAM" id="SignalP"/>
    </source>
</evidence>
<keyword evidence="1" id="KW-0732">Signal</keyword>
<proteinExistence type="predicted"/>
<keyword evidence="4" id="KW-1185">Reference proteome</keyword>
<name>A0A822Y5Y1_NELNU</name>
<gene>
    <name evidence="3" type="ORF">HUJ06_029110</name>
</gene>
<feature type="chain" id="PRO_5032985274" description="SCP domain-containing protein" evidence="1">
    <location>
        <begin position="30"/>
        <end position="452"/>
    </location>
</feature>